<dbReference type="AlphaFoldDB" id="A0AAD5WYF5"/>
<feature type="region of interest" description="Disordered" evidence="1">
    <location>
        <begin position="1"/>
        <end position="45"/>
    </location>
</feature>
<sequence length="425" mass="46835">MSVTPPQTWRNVKTGDTTWDTGRRESKRPKLIRTPETPATSRVRQRQAYMAPDTVMKNLTSDFKGLKPQQTPSEKSVRLGPSVNWDPKDPSKKPFRARHQKKYLQPFGLDDAYCENTTCIPENDARRFATWLGSPPESAYQKSIQLPKGTKLMDLALIYQPTIQYFTHEGLPITPIRLESYFGQSEAGHIGRISPQTPNYGTPDHQAHGSHAVPFANMTPGEWATQESDFLGEETKLQNTTPERPTTPPNRLCPLFMKGMKTTPTSASRKQSVSPYLPAGSPMNIDFCPKTPRNAFPKTDPVMYRSREVGLRRQSFGGIFGAGMGGHVAKKMRLGGSPIGKAVDELSIFNNGGGGDGKSPVRGRGMGGGHVEKKPRLSGSPAGKAVDEPSIFNDGRPPKQTLQVFLQNPDGPPESVAFPYLLKLH</sequence>
<accession>A0AAD5WYF5</accession>
<feature type="region of interest" description="Disordered" evidence="1">
    <location>
        <begin position="351"/>
        <end position="398"/>
    </location>
</feature>
<feature type="compositionally biased region" description="Polar residues" evidence="1">
    <location>
        <begin position="1"/>
        <end position="20"/>
    </location>
</feature>
<gene>
    <name evidence="2" type="ORF">HK097_005394</name>
</gene>
<comment type="caution">
    <text evidence="2">The sequence shown here is derived from an EMBL/GenBank/DDBJ whole genome shotgun (WGS) entry which is preliminary data.</text>
</comment>
<organism evidence="2 3">
    <name type="scientific">Rhizophlyctis rosea</name>
    <dbReference type="NCBI Taxonomy" id="64517"/>
    <lineage>
        <taxon>Eukaryota</taxon>
        <taxon>Fungi</taxon>
        <taxon>Fungi incertae sedis</taxon>
        <taxon>Chytridiomycota</taxon>
        <taxon>Chytridiomycota incertae sedis</taxon>
        <taxon>Chytridiomycetes</taxon>
        <taxon>Rhizophlyctidales</taxon>
        <taxon>Rhizophlyctidaceae</taxon>
        <taxon>Rhizophlyctis</taxon>
    </lineage>
</organism>
<dbReference type="EMBL" id="JADGJD010002526">
    <property type="protein sequence ID" value="KAJ3031925.1"/>
    <property type="molecule type" value="Genomic_DNA"/>
</dbReference>
<evidence type="ECO:0000313" key="3">
    <source>
        <dbReference type="Proteomes" id="UP001212841"/>
    </source>
</evidence>
<protein>
    <submittedName>
        <fullName evidence="2">Uncharacterized protein</fullName>
    </submittedName>
</protein>
<feature type="region of interest" description="Disordered" evidence="1">
    <location>
        <begin position="64"/>
        <end position="96"/>
    </location>
</feature>
<keyword evidence="3" id="KW-1185">Reference proteome</keyword>
<name>A0AAD5WYF5_9FUNG</name>
<reference evidence="2" key="1">
    <citation type="submission" date="2020-05" db="EMBL/GenBank/DDBJ databases">
        <title>Phylogenomic resolution of chytrid fungi.</title>
        <authorList>
            <person name="Stajich J.E."/>
            <person name="Amses K."/>
            <person name="Simmons R."/>
            <person name="Seto K."/>
            <person name="Myers J."/>
            <person name="Bonds A."/>
            <person name="Quandt C.A."/>
            <person name="Barry K."/>
            <person name="Liu P."/>
            <person name="Grigoriev I."/>
            <person name="Longcore J.E."/>
            <person name="James T.Y."/>
        </authorList>
    </citation>
    <scope>NUCLEOTIDE SEQUENCE</scope>
    <source>
        <strain evidence="2">JEL0318</strain>
    </source>
</reference>
<evidence type="ECO:0000256" key="1">
    <source>
        <dbReference type="SAM" id="MobiDB-lite"/>
    </source>
</evidence>
<proteinExistence type="predicted"/>
<dbReference type="Proteomes" id="UP001212841">
    <property type="component" value="Unassembled WGS sequence"/>
</dbReference>
<evidence type="ECO:0000313" key="2">
    <source>
        <dbReference type="EMBL" id="KAJ3031925.1"/>
    </source>
</evidence>